<dbReference type="Proteomes" id="UP000693946">
    <property type="component" value="Linkage Group LG17"/>
</dbReference>
<keyword evidence="2" id="KW-0964">Secreted</keyword>
<keyword evidence="8" id="KW-1185">Reference proteome</keyword>
<organism evidence="7 8">
    <name type="scientific">Solea senegalensis</name>
    <name type="common">Senegalese sole</name>
    <dbReference type="NCBI Taxonomy" id="28829"/>
    <lineage>
        <taxon>Eukaryota</taxon>
        <taxon>Metazoa</taxon>
        <taxon>Chordata</taxon>
        <taxon>Craniata</taxon>
        <taxon>Vertebrata</taxon>
        <taxon>Euteleostomi</taxon>
        <taxon>Actinopterygii</taxon>
        <taxon>Neopterygii</taxon>
        <taxon>Teleostei</taxon>
        <taxon>Neoteleostei</taxon>
        <taxon>Acanthomorphata</taxon>
        <taxon>Carangaria</taxon>
        <taxon>Pleuronectiformes</taxon>
        <taxon>Pleuronectoidei</taxon>
        <taxon>Soleidae</taxon>
        <taxon>Solea</taxon>
    </lineage>
</organism>
<keyword evidence="4" id="KW-0325">Glycoprotein</keyword>
<evidence type="ECO:0000256" key="1">
    <source>
        <dbReference type="ARBA" id="ARBA00004613"/>
    </source>
</evidence>
<feature type="chain" id="PRO_5044715192" description="WxxW domain-containing protein" evidence="5">
    <location>
        <begin position="20"/>
        <end position="301"/>
    </location>
</feature>
<evidence type="ECO:0000256" key="3">
    <source>
        <dbReference type="ARBA" id="ARBA00022729"/>
    </source>
</evidence>
<dbReference type="Pfam" id="PF13330">
    <property type="entry name" value="Mucin2_WxxW"/>
    <property type="match status" value="3"/>
</dbReference>
<reference evidence="7 8" key="1">
    <citation type="journal article" date="2021" name="Sci. Rep.">
        <title>Chromosome anchoring in Senegalese sole (Solea senegalensis) reveals sex-associated markers and genome rearrangements in flatfish.</title>
        <authorList>
            <person name="Guerrero-Cozar I."/>
            <person name="Gomez-Garrido J."/>
            <person name="Berbel C."/>
            <person name="Martinez-Blanch J.F."/>
            <person name="Alioto T."/>
            <person name="Claros M.G."/>
            <person name="Gagnaire P.A."/>
            <person name="Manchado M."/>
        </authorList>
    </citation>
    <scope>NUCLEOTIDE SEQUENCE [LARGE SCALE GENOMIC DNA]</scope>
    <source>
        <strain evidence="7">Sse05_10M</strain>
    </source>
</reference>
<comment type="subcellular location">
    <subcellularLocation>
        <location evidence="1">Secreted</location>
    </subcellularLocation>
</comment>
<evidence type="ECO:0000313" key="7">
    <source>
        <dbReference type="EMBL" id="KAG7508924.1"/>
    </source>
</evidence>
<sequence length="301" mass="34143">MSKLLSLSIVLGLVFESNQQLLPYATEPCWTGWFDRDDPSGTGDWETLEHLRKSYPRKICPSPIGIQAQTLSASSPTVDVIFKEDTTEGFVCRNEDQPPGKMCQDYRVRFRCPPIFCQKECWTNWFDRDDPTGSGDWETLFHLHLKYPGKICPIPIEIEATTLSGSSPAVTGDAILVENPVIGFICRNSDQTKNKMCSDYRVRFRCPPKYCQKECWTKWYDRDHPSGSGDWELLSTLREENPGQICAVPLHIEVVTTDTLTAADSTGQHLIISPLLGCICLNHHQKTGICRNYKVRFECPC</sequence>
<dbReference type="AlphaFoldDB" id="A0AAV6RW81"/>
<feature type="domain" description="WxxW" evidence="6">
    <location>
        <begin position="216"/>
        <end position="299"/>
    </location>
</feature>
<dbReference type="EMBL" id="JAGKHQ010000009">
    <property type="protein sequence ID" value="KAG7508924.1"/>
    <property type="molecule type" value="Genomic_DNA"/>
</dbReference>
<protein>
    <recommendedName>
        <fullName evidence="6">WxxW domain-containing protein</fullName>
    </recommendedName>
</protein>
<evidence type="ECO:0000256" key="5">
    <source>
        <dbReference type="SAM" id="SignalP"/>
    </source>
</evidence>
<evidence type="ECO:0000259" key="6">
    <source>
        <dbReference type="Pfam" id="PF13330"/>
    </source>
</evidence>
<dbReference type="GO" id="GO:0005576">
    <property type="term" value="C:extracellular region"/>
    <property type="evidence" value="ECO:0007669"/>
    <property type="project" value="UniProtKB-SubCell"/>
</dbReference>
<dbReference type="PANTHER" id="PTHR15031:SF4">
    <property type="entry name" value="CARTILAGE INTERMEDIATE LAYER PROTEIN 1"/>
    <property type="match status" value="1"/>
</dbReference>
<name>A0AAV6RW81_SOLSE</name>
<evidence type="ECO:0000256" key="4">
    <source>
        <dbReference type="ARBA" id="ARBA00023180"/>
    </source>
</evidence>
<evidence type="ECO:0000313" key="8">
    <source>
        <dbReference type="Proteomes" id="UP000693946"/>
    </source>
</evidence>
<reference evidence="7" key="2">
    <citation type="submission" date="2021-03" db="EMBL/GenBank/DDBJ databases">
        <authorList>
            <person name="Guerrero-Cozar I."/>
            <person name="Gomez-Garrido J."/>
            <person name="Berbel C."/>
            <person name="Martinez-Blanch J.F."/>
            <person name="Alioto T."/>
            <person name="Claros M.G."/>
            <person name="Gagnaire P.A."/>
            <person name="Manchado M."/>
        </authorList>
    </citation>
    <scope>NUCLEOTIDE SEQUENCE</scope>
    <source>
        <strain evidence="7">Sse05_10M</strain>
        <tissue evidence="7">Blood</tissue>
    </source>
</reference>
<comment type="caution">
    <text evidence="7">The sequence shown here is derived from an EMBL/GenBank/DDBJ whole genome shotgun (WGS) entry which is preliminary data.</text>
</comment>
<dbReference type="InterPro" id="IPR039675">
    <property type="entry name" value="CILP1/CILP2"/>
</dbReference>
<proteinExistence type="predicted"/>
<dbReference type="EMBL" id="JAGKHQ010000009">
    <property type="protein sequence ID" value="KAG7508925.1"/>
    <property type="molecule type" value="Genomic_DNA"/>
</dbReference>
<evidence type="ECO:0000256" key="2">
    <source>
        <dbReference type="ARBA" id="ARBA00022525"/>
    </source>
</evidence>
<keyword evidence="3 5" id="KW-0732">Signal</keyword>
<feature type="signal peptide" evidence="5">
    <location>
        <begin position="1"/>
        <end position="19"/>
    </location>
</feature>
<feature type="domain" description="WxxW" evidence="6">
    <location>
        <begin position="122"/>
        <end position="206"/>
    </location>
</feature>
<feature type="domain" description="WxxW" evidence="6">
    <location>
        <begin position="30"/>
        <end position="112"/>
    </location>
</feature>
<dbReference type="InterPro" id="IPR025155">
    <property type="entry name" value="WxxW_domain"/>
</dbReference>
<accession>A0AAV6RW81</accession>
<gene>
    <name evidence="7" type="ORF">JOB18_029127</name>
</gene>
<dbReference type="PANTHER" id="PTHR15031">
    <property type="entry name" value="CARTILAGE INTERMEDIATE LAYER PROTEIN CLIP"/>
    <property type="match status" value="1"/>
</dbReference>